<dbReference type="GO" id="GO:0003723">
    <property type="term" value="F:RNA binding"/>
    <property type="evidence" value="ECO:0007669"/>
    <property type="project" value="UniProtKB-UniRule"/>
</dbReference>
<evidence type="ECO:0000256" key="2">
    <source>
        <dbReference type="ARBA" id="ARBA00022814"/>
    </source>
</evidence>
<dbReference type="InterPro" id="IPR006027">
    <property type="entry name" value="NusB_RsmB_TIM44"/>
</dbReference>
<accession>A0A3S2TVE8</accession>
<evidence type="ECO:0000256" key="6">
    <source>
        <dbReference type="HAMAP-Rule" id="MF_00073"/>
    </source>
</evidence>
<organism evidence="8 9">
    <name type="scientific">Niallia taxi</name>
    <dbReference type="NCBI Taxonomy" id="2499688"/>
    <lineage>
        <taxon>Bacteria</taxon>
        <taxon>Bacillati</taxon>
        <taxon>Bacillota</taxon>
        <taxon>Bacilli</taxon>
        <taxon>Bacillales</taxon>
        <taxon>Bacillaceae</taxon>
        <taxon>Niallia</taxon>
    </lineage>
</organism>
<feature type="domain" description="NusB/RsmB/TIM44" evidence="7">
    <location>
        <begin position="5"/>
        <end position="125"/>
    </location>
</feature>
<dbReference type="InterPro" id="IPR035926">
    <property type="entry name" value="NusB-like_sf"/>
</dbReference>
<dbReference type="GO" id="GO:0005829">
    <property type="term" value="C:cytosol"/>
    <property type="evidence" value="ECO:0007669"/>
    <property type="project" value="TreeGrafter"/>
</dbReference>
<keyword evidence="4 6" id="KW-0805">Transcription regulation</keyword>
<evidence type="ECO:0000259" key="7">
    <source>
        <dbReference type="Pfam" id="PF01029"/>
    </source>
</evidence>
<name>A0A3S2TVE8_9BACI</name>
<dbReference type="Pfam" id="PF01029">
    <property type="entry name" value="NusB"/>
    <property type="match status" value="1"/>
</dbReference>
<gene>
    <name evidence="6 8" type="primary">nusB</name>
    <name evidence="8" type="ORF">EM808_07180</name>
</gene>
<keyword evidence="9" id="KW-1185">Reference proteome</keyword>
<dbReference type="AlphaFoldDB" id="A0A3S2TVE8"/>
<reference evidence="8 9" key="1">
    <citation type="submission" date="2019-01" db="EMBL/GenBank/DDBJ databases">
        <title>Bacillus sp. M5HDSG1-1, whole genome shotgun sequence.</title>
        <authorList>
            <person name="Tuo L."/>
        </authorList>
    </citation>
    <scope>NUCLEOTIDE SEQUENCE [LARGE SCALE GENOMIC DNA]</scope>
    <source>
        <strain evidence="8 9">M5HDSG1-1</strain>
    </source>
</reference>
<dbReference type="PANTHER" id="PTHR11078">
    <property type="entry name" value="N UTILIZATION SUBSTANCE PROTEIN B-RELATED"/>
    <property type="match status" value="1"/>
</dbReference>
<proteinExistence type="inferred from homology"/>
<dbReference type="SUPFAM" id="SSF48013">
    <property type="entry name" value="NusB-like"/>
    <property type="match status" value="1"/>
</dbReference>
<sequence>MKRRTAREKALQALFQIDLSEIDKNEAIIHALDGEKPDVYLSALVNGVLDHQVSIDENISKHLENWTIDRIANVDRNLLRIAVYELVYGSEEVPANVVIDEAVEIAKAYGDDKSSKFVNGLLSKIKNSL</sequence>
<evidence type="ECO:0000313" key="9">
    <source>
        <dbReference type="Proteomes" id="UP000288024"/>
    </source>
</evidence>
<evidence type="ECO:0000256" key="3">
    <source>
        <dbReference type="ARBA" id="ARBA00022884"/>
    </source>
</evidence>
<dbReference type="NCBIfam" id="TIGR01951">
    <property type="entry name" value="nusB"/>
    <property type="match status" value="1"/>
</dbReference>
<dbReference type="InterPro" id="IPR011605">
    <property type="entry name" value="NusB_fam"/>
</dbReference>
<evidence type="ECO:0000256" key="4">
    <source>
        <dbReference type="ARBA" id="ARBA00023015"/>
    </source>
</evidence>
<evidence type="ECO:0000256" key="1">
    <source>
        <dbReference type="ARBA" id="ARBA00005952"/>
    </source>
</evidence>
<dbReference type="Proteomes" id="UP000288024">
    <property type="component" value="Unassembled WGS sequence"/>
</dbReference>
<comment type="function">
    <text evidence="6">Involved in transcription antitermination. Required for transcription of ribosomal RNA (rRNA) genes. Binds specifically to the boxA antiterminator sequence of the ribosomal RNA (rrn) operons.</text>
</comment>
<dbReference type="RefSeq" id="WP_127737501.1">
    <property type="nucleotide sequence ID" value="NZ_CAJCKN010000071.1"/>
</dbReference>
<dbReference type="GO" id="GO:0006353">
    <property type="term" value="P:DNA-templated transcription termination"/>
    <property type="evidence" value="ECO:0007669"/>
    <property type="project" value="UniProtKB-UniRule"/>
</dbReference>
<evidence type="ECO:0000256" key="5">
    <source>
        <dbReference type="ARBA" id="ARBA00023163"/>
    </source>
</evidence>
<evidence type="ECO:0000313" key="8">
    <source>
        <dbReference type="EMBL" id="RVT65282.1"/>
    </source>
</evidence>
<comment type="similarity">
    <text evidence="1 6">Belongs to the NusB family.</text>
</comment>
<comment type="caution">
    <text evidence="8">The sequence shown here is derived from an EMBL/GenBank/DDBJ whole genome shotgun (WGS) entry which is preliminary data.</text>
</comment>
<dbReference type="CDD" id="cd00619">
    <property type="entry name" value="Terminator_NusB"/>
    <property type="match status" value="1"/>
</dbReference>
<dbReference type="GO" id="GO:0031564">
    <property type="term" value="P:transcription antitermination"/>
    <property type="evidence" value="ECO:0007669"/>
    <property type="project" value="UniProtKB-KW"/>
</dbReference>
<dbReference type="HAMAP" id="MF_00073">
    <property type="entry name" value="NusB"/>
    <property type="match status" value="1"/>
</dbReference>
<keyword evidence="3 6" id="KW-0694">RNA-binding</keyword>
<keyword evidence="2 6" id="KW-0889">Transcription antitermination</keyword>
<dbReference type="Gene3D" id="1.10.940.10">
    <property type="entry name" value="NusB-like"/>
    <property type="match status" value="1"/>
</dbReference>
<protein>
    <recommendedName>
        <fullName evidence="6">Transcription antitermination protein NusB</fullName>
    </recommendedName>
    <alternativeName>
        <fullName evidence="6">Antitermination factor NusB</fullName>
    </alternativeName>
</protein>
<dbReference type="GeneID" id="87616331"/>
<dbReference type="EMBL" id="RZTZ01000002">
    <property type="protein sequence ID" value="RVT65282.1"/>
    <property type="molecule type" value="Genomic_DNA"/>
</dbReference>
<keyword evidence="5 6" id="KW-0804">Transcription</keyword>
<dbReference type="PANTHER" id="PTHR11078:SF3">
    <property type="entry name" value="ANTITERMINATION NUSB DOMAIN-CONTAINING PROTEIN"/>
    <property type="match status" value="1"/>
</dbReference>